<keyword evidence="2" id="KW-1133">Transmembrane helix</keyword>
<keyword evidence="2" id="KW-0472">Membrane</keyword>
<evidence type="ECO:0000256" key="2">
    <source>
        <dbReference type="SAM" id="Phobius"/>
    </source>
</evidence>
<feature type="region of interest" description="Disordered" evidence="1">
    <location>
        <begin position="72"/>
        <end position="108"/>
    </location>
</feature>
<reference evidence="3" key="1">
    <citation type="journal article" date="2020" name="Cell">
        <title>Large-Scale Comparative Analyses of Tick Genomes Elucidate Their Genetic Diversity and Vector Capacities.</title>
        <authorList>
            <consortium name="Tick Genome and Microbiome Consortium (TIGMIC)"/>
            <person name="Jia N."/>
            <person name="Wang J."/>
            <person name="Shi W."/>
            <person name="Du L."/>
            <person name="Sun Y."/>
            <person name="Zhan W."/>
            <person name="Jiang J.F."/>
            <person name="Wang Q."/>
            <person name="Zhang B."/>
            <person name="Ji P."/>
            <person name="Bell-Sakyi L."/>
            <person name="Cui X.M."/>
            <person name="Yuan T.T."/>
            <person name="Jiang B.G."/>
            <person name="Yang W.F."/>
            <person name="Lam T.T."/>
            <person name="Chang Q.C."/>
            <person name="Ding S.J."/>
            <person name="Wang X.J."/>
            <person name="Zhu J.G."/>
            <person name="Ruan X.D."/>
            <person name="Zhao L."/>
            <person name="Wei J.T."/>
            <person name="Ye R.Z."/>
            <person name="Que T.C."/>
            <person name="Du C.H."/>
            <person name="Zhou Y.H."/>
            <person name="Cheng J.X."/>
            <person name="Dai P.F."/>
            <person name="Guo W.B."/>
            <person name="Han X.H."/>
            <person name="Huang E.J."/>
            <person name="Li L.F."/>
            <person name="Wei W."/>
            <person name="Gao Y.C."/>
            <person name="Liu J.Z."/>
            <person name="Shao H.Z."/>
            <person name="Wang X."/>
            <person name="Wang C.C."/>
            <person name="Yang T.C."/>
            <person name="Huo Q.B."/>
            <person name="Li W."/>
            <person name="Chen H.Y."/>
            <person name="Chen S.E."/>
            <person name="Zhou L.G."/>
            <person name="Ni X.B."/>
            <person name="Tian J.H."/>
            <person name="Sheng Y."/>
            <person name="Liu T."/>
            <person name="Pan Y.S."/>
            <person name="Xia L.Y."/>
            <person name="Li J."/>
            <person name="Zhao F."/>
            <person name="Cao W.C."/>
        </authorList>
    </citation>
    <scope>NUCLEOTIDE SEQUENCE</scope>
    <source>
        <strain evidence="3">Rmic-2018</strain>
    </source>
</reference>
<reference evidence="3" key="2">
    <citation type="submission" date="2021-09" db="EMBL/GenBank/DDBJ databases">
        <authorList>
            <person name="Jia N."/>
            <person name="Wang J."/>
            <person name="Shi W."/>
            <person name="Du L."/>
            <person name="Sun Y."/>
            <person name="Zhan W."/>
            <person name="Jiang J."/>
            <person name="Wang Q."/>
            <person name="Zhang B."/>
            <person name="Ji P."/>
            <person name="Sakyi L.B."/>
            <person name="Cui X."/>
            <person name="Yuan T."/>
            <person name="Jiang B."/>
            <person name="Yang W."/>
            <person name="Lam T.T.-Y."/>
            <person name="Chang Q."/>
            <person name="Ding S."/>
            <person name="Wang X."/>
            <person name="Zhu J."/>
            <person name="Ruan X."/>
            <person name="Zhao L."/>
            <person name="Wei J."/>
            <person name="Que T."/>
            <person name="Du C."/>
            <person name="Cheng J."/>
            <person name="Dai P."/>
            <person name="Han X."/>
            <person name="Huang E."/>
            <person name="Gao Y."/>
            <person name="Liu J."/>
            <person name="Shao H."/>
            <person name="Ye R."/>
            <person name="Li L."/>
            <person name="Wei W."/>
            <person name="Wang X."/>
            <person name="Wang C."/>
            <person name="Huo Q."/>
            <person name="Li W."/>
            <person name="Guo W."/>
            <person name="Chen H."/>
            <person name="Chen S."/>
            <person name="Zhou L."/>
            <person name="Zhou L."/>
            <person name="Ni X."/>
            <person name="Tian J."/>
            <person name="Zhou Y."/>
            <person name="Sheng Y."/>
            <person name="Liu T."/>
            <person name="Pan Y."/>
            <person name="Xia L."/>
            <person name="Li J."/>
            <person name="Zhao F."/>
            <person name="Cao W."/>
        </authorList>
    </citation>
    <scope>NUCLEOTIDE SEQUENCE</scope>
    <source>
        <strain evidence="3">Rmic-2018</strain>
        <tissue evidence="3">Larvae</tissue>
    </source>
</reference>
<gene>
    <name evidence="3" type="ORF">HPB51_015664</name>
</gene>
<sequence length="164" mass="17494">MGRKGMESGRPQVVSVGGSWLPAPRGFLLPLGTGITFGFGCAYLLLSVLSLDHPAVAPWLLARRKPNSFLSATGPHSDHWEDEEPQAPEVPLAGHGPDDEFHHSGKGSSHSELLVLVRKTDETAPKFSATAPDCVPHVSHALSFGETTKEGKVGEMGSSKFLIF</sequence>
<keyword evidence="4" id="KW-1185">Reference proteome</keyword>
<dbReference type="AlphaFoldDB" id="A0A9J6D5K8"/>
<evidence type="ECO:0000313" key="4">
    <source>
        <dbReference type="Proteomes" id="UP000821866"/>
    </source>
</evidence>
<evidence type="ECO:0000256" key="1">
    <source>
        <dbReference type="SAM" id="MobiDB-lite"/>
    </source>
</evidence>
<feature type="transmembrane region" description="Helical" evidence="2">
    <location>
        <begin position="27"/>
        <end position="46"/>
    </location>
</feature>
<proteinExistence type="predicted"/>
<dbReference type="EMBL" id="JABSTU010000011">
    <property type="protein sequence ID" value="KAH8009341.1"/>
    <property type="molecule type" value="Genomic_DNA"/>
</dbReference>
<organism evidence="3 4">
    <name type="scientific">Rhipicephalus microplus</name>
    <name type="common">Cattle tick</name>
    <name type="synonym">Boophilus microplus</name>
    <dbReference type="NCBI Taxonomy" id="6941"/>
    <lineage>
        <taxon>Eukaryota</taxon>
        <taxon>Metazoa</taxon>
        <taxon>Ecdysozoa</taxon>
        <taxon>Arthropoda</taxon>
        <taxon>Chelicerata</taxon>
        <taxon>Arachnida</taxon>
        <taxon>Acari</taxon>
        <taxon>Parasitiformes</taxon>
        <taxon>Ixodida</taxon>
        <taxon>Ixodoidea</taxon>
        <taxon>Ixodidae</taxon>
        <taxon>Rhipicephalinae</taxon>
        <taxon>Rhipicephalus</taxon>
        <taxon>Boophilus</taxon>
    </lineage>
</organism>
<keyword evidence="2" id="KW-0812">Transmembrane</keyword>
<comment type="caution">
    <text evidence="3">The sequence shown here is derived from an EMBL/GenBank/DDBJ whole genome shotgun (WGS) entry which is preliminary data.</text>
</comment>
<evidence type="ECO:0000313" key="3">
    <source>
        <dbReference type="EMBL" id="KAH8009341.1"/>
    </source>
</evidence>
<dbReference type="VEuPathDB" id="VectorBase:LOC119177760"/>
<dbReference type="Proteomes" id="UP000821866">
    <property type="component" value="Chromosome 9"/>
</dbReference>
<name>A0A9J6D5K8_RHIMP</name>
<protein>
    <submittedName>
        <fullName evidence="3">Uncharacterized protein</fullName>
    </submittedName>
</protein>
<accession>A0A9J6D5K8</accession>